<dbReference type="Gene3D" id="1.20.1740.10">
    <property type="entry name" value="Amino acid/polyamine transporter I"/>
    <property type="match status" value="1"/>
</dbReference>
<feature type="transmembrane region" description="Helical" evidence="7">
    <location>
        <begin position="486"/>
        <end position="505"/>
    </location>
</feature>
<sequence>MGDMSKNLEPTTTEIEKDNGQIVPGSSKDVINTSGHRQELERNFGLWSICATGVVTGNTWTALGGTIVVAFYNGGPPGVIYELIAVSVCYWFVAASIAELASSIPASGGVYHWATATAGTRAGRVCGWFAGWWNFLAWISGVSAGSAIVGNAILFCYTLYYPELEVKRWHIFIVYQIITWACCSTVLFCNRALPRISSIGSFFMIGGVFVTILVCAIMPSQTGKGYASNSFVWKDWQNGTGYQSNGLVFVTGMLNGAFAVGTPDCLSHLAEEIPRPSANIPKAIFAQVAVGFITAIVFLISIFYSINDLPAIFAAESVFPLGNIYYQATGSRGGAVGLVIVILVPITIATVGCYTTVGRILWTLARDKATPYDSIIGRVSPRWHNPFAATFVCGCISCLMGAIYVGSSTAFNAFVGAFVVLSTASYLAAIIPHLLTRRRNVPRGVFWMGGSIGFIVNTIACLYMMAFMVVYCFPYSTPTTAAGMNYASLVTGGLTIFVAIGWFFARKSYVGPQIVAYAATA</sequence>
<comment type="caution">
    <text evidence="8">The sequence shown here is derived from an EMBL/GenBank/DDBJ whole genome shotgun (WGS) entry which is preliminary data.</text>
</comment>
<feature type="transmembrane region" description="Helical" evidence="7">
    <location>
        <begin position="44"/>
        <end position="72"/>
    </location>
</feature>
<gene>
    <name evidence="8" type="ORF">K431DRAFT_339840</name>
</gene>
<organism evidence="8 9">
    <name type="scientific">Polychaeton citri CBS 116435</name>
    <dbReference type="NCBI Taxonomy" id="1314669"/>
    <lineage>
        <taxon>Eukaryota</taxon>
        <taxon>Fungi</taxon>
        <taxon>Dikarya</taxon>
        <taxon>Ascomycota</taxon>
        <taxon>Pezizomycotina</taxon>
        <taxon>Dothideomycetes</taxon>
        <taxon>Dothideomycetidae</taxon>
        <taxon>Capnodiales</taxon>
        <taxon>Capnodiaceae</taxon>
        <taxon>Polychaeton</taxon>
    </lineage>
</organism>
<dbReference type="EMBL" id="MU003807">
    <property type="protein sequence ID" value="KAF2719798.1"/>
    <property type="molecule type" value="Genomic_DNA"/>
</dbReference>
<dbReference type="GO" id="GO:0016020">
    <property type="term" value="C:membrane"/>
    <property type="evidence" value="ECO:0007669"/>
    <property type="project" value="UniProtKB-SubCell"/>
</dbReference>
<evidence type="ECO:0000256" key="6">
    <source>
        <dbReference type="SAM" id="MobiDB-lite"/>
    </source>
</evidence>
<evidence type="ECO:0000256" key="2">
    <source>
        <dbReference type="ARBA" id="ARBA00022448"/>
    </source>
</evidence>
<protein>
    <submittedName>
        <fullName evidence="8">Choline transporter</fullName>
    </submittedName>
</protein>
<feature type="transmembrane region" description="Helical" evidence="7">
    <location>
        <begin position="335"/>
        <end position="362"/>
    </location>
</feature>
<proteinExistence type="predicted"/>
<accession>A0A9P4Q5Q6</accession>
<feature type="transmembrane region" description="Helical" evidence="7">
    <location>
        <begin position="172"/>
        <end position="193"/>
    </location>
</feature>
<dbReference type="GO" id="GO:0022857">
    <property type="term" value="F:transmembrane transporter activity"/>
    <property type="evidence" value="ECO:0007669"/>
    <property type="project" value="InterPro"/>
</dbReference>
<keyword evidence="3 7" id="KW-0812">Transmembrane</keyword>
<feature type="transmembrane region" description="Helical" evidence="7">
    <location>
        <begin position="411"/>
        <end position="432"/>
    </location>
</feature>
<evidence type="ECO:0000256" key="7">
    <source>
        <dbReference type="SAM" id="Phobius"/>
    </source>
</evidence>
<feature type="region of interest" description="Disordered" evidence="6">
    <location>
        <begin position="1"/>
        <end position="29"/>
    </location>
</feature>
<dbReference type="PANTHER" id="PTHR45649">
    <property type="entry name" value="AMINO-ACID PERMEASE BAT1"/>
    <property type="match status" value="1"/>
</dbReference>
<name>A0A9P4Q5Q6_9PEZI</name>
<dbReference type="InterPro" id="IPR002293">
    <property type="entry name" value="AA/rel_permease1"/>
</dbReference>
<feature type="transmembrane region" description="Helical" evidence="7">
    <location>
        <begin position="444"/>
        <end position="466"/>
    </location>
</feature>
<dbReference type="Pfam" id="PF13520">
    <property type="entry name" value="AA_permease_2"/>
    <property type="match status" value="1"/>
</dbReference>
<keyword evidence="2" id="KW-0813">Transport</keyword>
<evidence type="ECO:0000313" key="9">
    <source>
        <dbReference type="Proteomes" id="UP000799441"/>
    </source>
</evidence>
<dbReference type="PANTHER" id="PTHR45649:SF27">
    <property type="entry name" value="CHOLINE TRANSPORTER (EUROFUNG)"/>
    <property type="match status" value="1"/>
</dbReference>
<keyword evidence="9" id="KW-1185">Reference proteome</keyword>
<reference evidence="8" key="1">
    <citation type="journal article" date="2020" name="Stud. Mycol.">
        <title>101 Dothideomycetes genomes: a test case for predicting lifestyles and emergence of pathogens.</title>
        <authorList>
            <person name="Haridas S."/>
            <person name="Albert R."/>
            <person name="Binder M."/>
            <person name="Bloem J."/>
            <person name="Labutti K."/>
            <person name="Salamov A."/>
            <person name="Andreopoulos B."/>
            <person name="Baker S."/>
            <person name="Barry K."/>
            <person name="Bills G."/>
            <person name="Bluhm B."/>
            <person name="Cannon C."/>
            <person name="Castanera R."/>
            <person name="Culley D."/>
            <person name="Daum C."/>
            <person name="Ezra D."/>
            <person name="Gonzalez J."/>
            <person name="Henrissat B."/>
            <person name="Kuo A."/>
            <person name="Liang C."/>
            <person name="Lipzen A."/>
            <person name="Lutzoni F."/>
            <person name="Magnuson J."/>
            <person name="Mondo S."/>
            <person name="Nolan M."/>
            <person name="Ohm R."/>
            <person name="Pangilinan J."/>
            <person name="Park H.-J."/>
            <person name="Ramirez L."/>
            <person name="Alfaro M."/>
            <person name="Sun H."/>
            <person name="Tritt A."/>
            <person name="Yoshinaga Y."/>
            <person name="Zwiers L.-H."/>
            <person name="Turgeon B."/>
            <person name="Goodwin S."/>
            <person name="Spatafora J."/>
            <person name="Crous P."/>
            <person name="Grigoriev I."/>
        </authorList>
    </citation>
    <scope>NUCLEOTIDE SEQUENCE</scope>
    <source>
        <strain evidence="8">CBS 116435</strain>
    </source>
</reference>
<feature type="transmembrane region" description="Helical" evidence="7">
    <location>
        <begin position="136"/>
        <end position="160"/>
    </location>
</feature>
<dbReference type="PIRSF" id="PIRSF006060">
    <property type="entry name" value="AA_transporter"/>
    <property type="match status" value="1"/>
</dbReference>
<dbReference type="PROSITE" id="PS00218">
    <property type="entry name" value="AMINO_ACID_PERMEASE_1"/>
    <property type="match status" value="1"/>
</dbReference>
<dbReference type="OrthoDB" id="3900342at2759"/>
<dbReference type="GO" id="GO:0006865">
    <property type="term" value="P:amino acid transport"/>
    <property type="evidence" value="ECO:0007669"/>
    <property type="project" value="InterPro"/>
</dbReference>
<evidence type="ECO:0000256" key="3">
    <source>
        <dbReference type="ARBA" id="ARBA00022692"/>
    </source>
</evidence>
<comment type="subcellular location">
    <subcellularLocation>
        <location evidence="1">Membrane</location>
        <topology evidence="1">Multi-pass membrane protein</topology>
    </subcellularLocation>
</comment>
<feature type="transmembrane region" description="Helical" evidence="7">
    <location>
        <begin position="199"/>
        <end position="218"/>
    </location>
</feature>
<keyword evidence="4 7" id="KW-1133">Transmembrane helix</keyword>
<dbReference type="InterPro" id="IPR004840">
    <property type="entry name" value="Amino_acid_permease_CS"/>
</dbReference>
<evidence type="ECO:0000256" key="1">
    <source>
        <dbReference type="ARBA" id="ARBA00004141"/>
    </source>
</evidence>
<feature type="transmembrane region" description="Helical" evidence="7">
    <location>
        <begin position="383"/>
        <end position="405"/>
    </location>
</feature>
<evidence type="ECO:0000256" key="5">
    <source>
        <dbReference type="ARBA" id="ARBA00023136"/>
    </source>
</evidence>
<evidence type="ECO:0000256" key="4">
    <source>
        <dbReference type="ARBA" id="ARBA00022989"/>
    </source>
</evidence>
<dbReference type="AlphaFoldDB" id="A0A9P4Q5Q6"/>
<dbReference type="Proteomes" id="UP000799441">
    <property type="component" value="Unassembled WGS sequence"/>
</dbReference>
<feature type="transmembrane region" description="Helical" evidence="7">
    <location>
        <begin position="284"/>
        <end position="306"/>
    </location>
</feature>
<keyword evidence="5 7" id="KW-0472">Membrane</keyword>
<evidence type="ECO:0000313" key="8">
    <source>
        <dbReference type="EMBL" id="KAF2719798.1"/>
    </source>
</evidence>